<evidence type="ECO:0000313" key="17">
    <source>
        <dbReference type="EMBL" id="QTX04238.1"/>
    </source>
</evidence>
<evidence type="ECO:0000256" key="8">
    <source>
        <dbReference type="ARBA" id="ARBA00022827"/>
    </source>
</evidence>
<proteinExistence type="inferred from homology"/>
<dbReference type="Gene3D" id="3.90.700.10">
    <property type="entry name" value="Succinate dehydrogenase/fumarate reductase flavoprotein, catalytic domain"/>
    <property type="match status" value="1"/>
</dbReference>
<gene>
    <name evidence="17" type="primary">nadB</name>
    <name evidence="17" type="ORF">G127AT_13260</name>
</gene>
<evidence type="ECO:0000256" key="6">
    <source>
        <dbReference type="ARBA" id="ARBA00022630"/>
    </source>
</evidence>
<dbReference type="InterPro" id="IPR036188">
    <property type="entry name" value="FAD/NAD-bd_sf"/>
</dbReference>
<dbReference type="InterPro" id="IPR015939">
    <property type="entry name" value="Fum_Rdtase/Succ_DH_flav-like_C"/>
</dbReference>
<evidence type="ECO:0000256" key="10">
    <source>
        <dbReference type="ARBA" id="ARBA00029426"/>
    </source>
</evidence>
<dbReference type="AlphaFoldDB" id="A0A975IN50"/>
<dbReference type="Proteomes" id="UP000671914">
    <property type="component" value="Chromosome"/>
</dbReference>
<evidence type="ECO:0000259" key="16">
    <source>
        <dbReference type="Pfam" id="PF02910"/>
    </source>
</evidence>
<evidence type="ECO:0000256" key="5">
    <source>
        <dbReference type="ARBA" id="ARBA00021901"/>
    </source>
</evidence>
<protein>
    <recommendedName>
        <fullName evidence="5 12">L-aspartate oxidase</fullName>
        <ecNumber evidence="4 12">1.4.3.16</ecNumber>
    </recommendedName>
</protein>
<evidence type="ECO:0000256" key="12">
    <source>
        <dbReference type="NCBIfam" id="TIGR00551"/>
    </source>
</evidence>
<feature type="domain" description="FAD-dependent oxidoreductase 2 FAD-binding" evidence="15">
    <location>
        <begin position="5"/>
        <end position="372"/>
    </location>
</feature>
<organism evidence="17 18">
    <name type="scientific">Agromyces archimandritae</name>
    <dbReference type="NCBI Taxonomy" id="2781962"/>
    <lineage>
        <taxon>Bacteria</taxon>
        <taxon>Bacillati</taxon>
        <taxon>Actinomycetota</taxon>
        <taxon>Actinomycetes</taxon>
        <taxon>Micrococcales</taxon>
        <taxon>Microbacteriaceae</taxon>
        <taxon>Agromyces</taxon>
    </lineage>
</organism>
<dbReference type="InterPro" id="IPR037099">
    <property type="entry name" value="Fum_R/Succ_DH_flav-like_C_sf"/>
</dbReference>
<evidence type="ECO:0000256" key="13">
    <source>
        <dbReference type="RuleBase" id="RU362049"/>
    </source>
</evidence>
<evidence type="ECO:0000256" key="4">
    <source>
        <dbReference type="ARBA" id="ARBA00012173"/>
    </source>
</evidence>
<sequence length="525" mass="53440">MPIEVLVVGSGLAGLLTAIRAADAGCRVTLATKARLEDGSTASAQGGIAAAVFGGDSVERHVLDTLAAGAGHADADAVRVLCGEGPAAVRELIRHGVAFDHDDSGLARGLEAAHTRARILHADGDGTGRVIHAALLRAIAHRPVALHEELALVDLVVEEGRAVGADFLADSGRLARFTADAVVVATGGWGVLYGRTTNPSVATGDGVAAASRAGARISDVEFTQFHPTALAAPGAPLVSEAVRGEGAVLVDAAGRRFLPDVDPRAELAPRDVVARAVHAAMAAQGGEPVRLDATGLGAAFLSRRFPTVDRLCREAGFDWAREPVPVTPAAHYAMGGIATDTDGRSSLPGLYAVGEAACTGVHGANRLASNSLLEAAVFAGRAAEAILADAAPAARTDAGWRRRDAAPDAAVSAADADPVDRGGLQELMWRHAGLVRDAAGLGHARELLAGLHAPRPDTRAGIEDRNLLELARLVVDAALTRTASLGAHHRSDDDGSAHAASTAAGFPASTARRASTTTPAPEEAA</sequence>
<dbReference type="EMBL" id="CP071696">
    <property type="protein sequence ID" value="QTX04238.1"/>
    <property type="molecule type" value="Genomic_DNA"/>
</dbReference>
<dbReference type="GO" id="GO:0005737">
    <property type="term" value="C:cytoplasm"/>
    <property type="evidence" value="ECO:0007669"/>
    <property type="project" value="UniProtKB-SubCell"/>
</dbReference>
<keyword evidence="18" id="KW-1185">Reference proteome</keyword>
<comment type="similarity">
    <text evidence="3 13">Belongs to the FAD-dependent oxidoreductase 2 family. NadB subfamily.</text>
</comment>
<dbReference type="Pfam" id="PF02910">
    <property type="entry name" value="Succ_DH_flav_C"/>
    <property type="match status" value="1"/>
</dbReference>
<dbReference type="SUPFAM" id="SSF46977">
    <property type="entry name" value="Succinate dehydrogenase/fumarate reductase flavoprotein C-terminal domain"/>
    <property type="match status" value="1"/>
</dbReference>
<evidence type="ECO:0000256" key="2">
    <source>
        <dbReference type="ARBA" id="ARBA00004950"/>
    </source>
</evidence>
<dbReference type="PRINTS" id="PR00411">
    <property type="entry name" value="PNDRDTASEI"/>
</dbReference>
<keyword evidence="6 13" id="KW-0285">Flavoprotein</keyword>
<comment type="catalytic activity">
    <reaction evidence="11">
        <text>L-aspartate + O2 = iminosuccinate + H2O2</text>
        <dbReference type="Rhea" id="RHEA:25876"/>
        <dbReference type="ChEBI" id="CHEBI:15379"/>
        <dbReference type="ChEBI" id="CHEBI:16240"/>
        <dbReference type="ChEBI" id="CHEBI:29991"/>
        <dbReference type="ChEBI" id="CHEBI:77875"/>
        <dbReference type="EC" id="1.4.3.16"/>
    </reaction>
    <physiologicalReaction direction="left-to-right" evidence="11">
        <dbReference type="Rhea" id="RHEA:25877"/>
    </physiologicalReaction>
</comment>
<dbReference type="InterPro" id="IPR005288">
    <property type="entry name" value="NadB"/>
</dbReference>
<keyword evidence="7 13" id="KW-0662">Pyridine nucleotide biosynthesis</keyword>
<reference evidence="17" key="1">
    <citation type="submission" date="2021-03" db="EMBL/GenBank/DDBJ databases">
        <title>Agromyces archimandritus sp. nov., isolated from the cockroach Archimandrita tessellata.</title>
        <authorList>
            <person name="Guzman J."/>
            <person name="Ortuzar M."/>
            <person name="Poehlein A."/>
            <person name="Daniel R."/>
            <person name="Trujillo M."/>
            <person name="Vilcinskas A."/>
        </authorList>
    </citation>
    <scope>NUCLEOTIDE SEQUENCE</scope>
    <source>
        <strain evidence="17">G127AT</strain>
    </source>
</reference>
<dbReference type="Gene3D" id="1.20.58.100">
    <property type="entry name" value="Fumarate reductase/succinate dehydrogenase flavoprotein-like, C-terminal domain"/>
    <property type="match status" value="1"/>
</dbReference>
<evidence type="ECO:0000259" key="15">
    <source>
        <dbReference type="Pfam" id="PF00890"/>
    </source>
</evidence>
<dbReference type="GO" id="GO:0033765">
    <property type="term" value="F:steroid dehydrogenase activity, acting on the CH-CH group of donors"/>
    <property type="evidence" value="ECO:0007669"/>
    <property type="project" value="UniProtKB-ARBA"/>
</dbReference>
<evidence type="ECO:0000256" key="11">
    <source>
        <dbReference type="ARBA" id="ARBA00048305"/>
    </source>
</evidence>
<dbReference type="GO" id="GO:0034628">
    <property type="term" value="P:'de novo' NAD+ biosynthetic process from L-aspartate"/>
    <property type="evidence" value="ECO:0007669"/>
    <property type="project" value="TreeGrafter"/>
</dbReference>
<dbReference type="PRINTS" id="PR00368">
    <property type="entry name" value="FADPNR"/>
</dbReference>
<dbReference type="GO" id="GO:0008734">
    <property type="term" value="F:L-aspartate oxidase activity"/>
    <property type="evidence" value="ECO:0007669"/>
    <property type="project" value="UniProtKB-UniRule"/>
</dbReference>
<dbReference type="PANTHER" id="PTHR42716">
    <property type="entry name" value="L-ASPARTATE OXIDASE"/>
    <property type="match status" value="1"/>
</dbReference>
<comment type="pathway">
    <text evidence="2 13">Cofactor biosynthesis; NAD(+) biosynthesis; iminoaspartate from L-aspartate (oxidase route): step 1/1.</text>
</comment>
<dbReference type="FunFam" id="3.90.700.10:FF:000002">
    <property type="entry name" value="L-aspartate oxidase"/>
    <property type="match status" value="1"/>
</dbReference>
<evidence type="ECO:0000256" key="7">
    <source>
        <dbReference type="ARBA" id="ARBA00022642"/>
    </source>
</evidence>
<evidence type="ECO:0000256" key="9">
    <source>
        <dbReference type="ARBA" id="ARBA00023002"/>
    </source>
</evidence>
<dbReference type="RefSeq" id="WP_210897631.1">
    <property type="nucleotide sequence ID" value="NZ_CP071696.1"/>
</dbReference>
<dbReference type="PANTHER" id="PTHR42716:SF2">
    <property type="entry name" value="L-ASPARTATE OXIDASE, CHLOROPLASTIC"/>
    <property type="match status" value="1"/>
</dbReference>
<evidence type="ECO:0000256" key="14">
    <source>
        <dbReference type="SAM" id="MobiDB-lite"/>
    </source>
</evidence>
<dbReference type="SUPFAM" id="SSF56425">
    <property type="entry name" value="Succinate dehydrogenase/fumarate reductase flavoprotein, catalytic domain"/>
    <property type="match status" value="1"/>
</dbReference>
<comment type="subcellular location">
    <subcellularLocation>
        <location evidence="13">Cytoplasm</location>
    </subcellularLocation>
</comment>
<dbReference type="NCBIfam" id="TIGR00551">
    <property type="entry name" value="nadB"/>
    <property type="match status" value="1"/>
</dbReference>
<feature type="domain" description="Fumarate reductase/succinate dehydrogenase flavoprotein-like C-terminal" evidence="16">
    <location>
        <begin position="423"/>
        <end position="492"/>
    </location>
</feature>
<evidence type="ECO:0000256" key="3">
    <source>
        <dbReference type="ARBA" id="ARBA00008562"/>
    </source>
</evidence>
<name>A0A975IN50_9MICO</name>
<feature type="region of interest" description="Disordered" evidence="14">
    <location>
        <begin position="487"/>
        <end position="525"/>
    </location>
</feature>
<comment type="cofactor">
    <cofactor evidence="1 13">
        <name>FAD</name>
        <dbReference type="ChEBI" id="CHEBI:57692"/>
    </cofactor>
</comment>
<evidence type="ECO:0000313" key="18">
    <source>
        <dbReference type="Proteomes" id="UP000671914"/>
    </source>
</evidence>
<evidence type="ECO:0000256" key="1">
    <source>
        <dbReference type="ARBA" id="ARBA00001974"/>
    </source>
</evidence>
<dbReference type="InterPro" id="IPR003953">
    <property type="entry name" value="FAD-dep_OxRdtase_2_FAD-bd"/>
</dbReference>
<comment type="function">
    <text evidence="10">Catalyzes the oxidation of L-aspartate to iminoaspartate, the first step in the de novo biosynthesis of NAD(+).</text>
</comment>
<accession>A0A975IN50</accession>
<feature type="compositionally biased region" description="Low complexity" evidence="14">
    <location>
        <begin position="507"/>
        <end position="525"/>
    </location>
</feature>
<dbReference type="InterPro" id="IPR027477">
    <property type="entry name" value="Succ_DH/fumarate_Rdtase_cat_sf"/>
</dbReference>
<dbReference type="Pfam" id="PF00890">
    <property type="entry name" value="FAD_binding_2"/>
    <property type="match status" value="1"/>
</dbReference>
<keyword evidence="9 13" id="KW-0560">Oxidoreductase</keyword>
<dbReference type="KEGG" id="aarc:G127AT_13260"/>
<dbReference type="EC" id="1.4.3.16" evidence="4 12"/>
<dbReference type="Gene3D" id="3.50.50.60">
    <property type="entry name" value="FAD/NAD(P)-binding domain"/>
    <property type="match status" value="1"/>
</dbReference>
<dbReference type="SUPFAM" id="SSF51905">
    <property type="entry name" value="FAD/NAD(P)-binding domain"/>
    <property type="match status" value="1"/>
</dbReference>
<keyword evidence="8 13" id="KW-0274">FAD</keyword>